<sequence length="417" mass="45823">MHQIIAKEPEEEHPSQSLRADAHHLIRQELDSILKHALFTRSKRYPKFLSFIVEKSLANDFASLKERVIGIELLGKPGDYDNSADPEVRNIASEVRKRLIQYYQQTSGQQVRIELPAGSYIPIFHVPAQAQELAPSTEEIHSPTETEKVESPDSDKPRRLISNYRGLLVAGVAILLLVATIATIRVWRNRRNASALNVLDHFWTPLFHSGSPVVLVIGTRRTPRVDPDQDSNLTNPALSSPPTVSVDSASALSRITAFLGSHGESYEIHTAHETQYASLLGRPSVLIGGLNNGWGLRLLGNARYRMAYDSKAAQTSITDTKTGRRWIGPTFGATDSREHMDYAIVSRQKDAMTGASVIIVAGLGSAGTVAAAEFVTNAAYLHQVSNANMEQNQEFVLATDVIDTVPGPPHVIATQSW</sequence>
<dbReference type="OrthoDB" id="115074at2"/>
<gene>
    <name evidence="3" type="ORF">SAMN05444167_0035</name>
</gene>
<keyword evidence="4" id="KW-1185">Reference proteome</keyword>
<feature type="region of interest" description="Disordered" evidence="1">
    <location>
        <begin position="134"/>
        <end position="157"/>
    </location>
</feature>
<feature type="transmembrane region" description="Helical" evidence="2">
    <location>
        <begin position="166"/>
        <end position="187"/>
    </location>
</feature>
<dbReference type="RefSeq" id="WP_083343378.1">
    <property type="nucleotide sequence ID" value="NZ_LT629690.1"/>
</dbReference>
<evidence type="ECO:0008006" key="5">
    <source>
        <dbReference type="Google" id="ProtNLM"/>
    </source>
</evidence>
<name>A0A1G7EMI5_9BACT</name>
<dbReference type="Proteomes" id="UP000182427">
    <property type="component" value="Chromosome I"/>
</dbReference>
<proteinExistence type="predicted"/>
<dbReference type="AlphaFoldDB" id="A0A1G7EMI5"/>
<keyword evidence="2" id="KW-0472">Membrane</keyword>
<organism evidence="3 4">
    <name type="scientific">Terriglobus roseus</name>
    <dbReference type="NCBI Taxonomy" id="392734"/>
    <lineage>
        <taxon>Bacteria</taxon>
        <taxon>Pseudomonadati</taxon>
        <taxon>Acidobacteriota</taxon>
        <taxon>Terriglobia</taxon>
        <taxon>Terriglobales</taxon>
        <taxon>Acidobacteriaceae</taxon>
        <taxon>Terriglobus</taxon>
    </lineage>
</organism>
<dbReference type="EMBL" id="LT629690">
    <property type="protein sequence ID" value="SDE64908.1"/>
    <property type="molecule type" value="Genomic_DNA"/>
</dbReference>
<evidence type="ECO:0000256" key="1">
    <source>
        <dbReference type="SAM" id="MobiDB-lite"/>
    </source>
</evidence>
<protein>
    <recommendedName>
        <fullName evidence="5">Adenylate cyclase</fullName>
    </recommendedName>
</protein>
<reference evidence="3 4" key="1">
    <citation type="submission" date="2016-10" db="EMBL/GenBank/DDBJ databases">
        <authorList>
            <person name="de Groot N.N."/>
        </authorList>
    </citation>
    <scope>NUCLEOTIDE SEQUENCE [LARGE SCALE GENOMIC DNA]</scope>
    <source>
        <strain evidence="3 4">GAS232</strain>
    </source>
</reference>
<evidence type="ECO:0000313" key="3">
    <source>
        <dbReference type="EMBL" id="SDE64908.1"/>
    </source>
</evidence>
<keyword evidence="2" id="KW-1133">Transmembrane helix</keyword>
<evidence type="ECO:0000313" key="4">
    <source>
        <dbReference type="Proteomes" id="UP000182427"/>
    </source>
</evidence>
<feature type="compositionally biased region" description="Basic and acidic residues" evidence="1">
    <location>
        <begin position="138"/>
        <end position="157"/>
    </location>
</feature>
<evidence type="ECO:0000256" key="2">
    <source>
        <dbReference type="SAM" id="Phobius"/>
    </source>
</evidence>
<keyword evidence="2" id="KW-0812">Transmembrane</keyword>
<accession>A0A1G7EMI5</accession>